<name>M5XSR2_PRUPE</name>
<dbReference type="Gramene" id="ONI27449">
    <property type="protein sequence ID" value="ONI27449"/>
    <property type="gene ID" value="PRUPE_1G087200"/>
</dbReference>
<keyword evidence="2" id="KW-1185">Reference proteome</keyword>
<reference evidence="1 2" key="1">
    <citation type="journal article" date="2013" name="Nat. Genet.">
        <title>The high-quality draft genome of peach (Prunus persica) identifies unique patterns of genetic diversity, domestication and genome evolution.</title>
        <authorList>
            <consortium name="International Peach Genome Initiative"/>
            <person name="Verde I."/>
            <person name="Abbott A.G."/>
            <person name="Scalabrin S."/>
            <person name="Jung S."/>
            <person name="Shu S."/>
            <person name="Marroni F."/>
            <person name="Zhebentyayeva T."/>
            <person name="Dettori M.T."/>
            <person name="Grimwood J."/>
            <person name="Cattonaro F."/>
            <person name="Zuccolo A."/>
            <person name="Rossini L."/>
            <person name="Jenkins J."/>
            <person name="Vendramin E."/>
            <person name="Meisel L.A."/>
            <person name="Decroocq V."/>
            <person name="Sosinski B."/>
            <person name="Prochnik S."/>
            <person name="Mitros T."/>
            <person name="Policriti A."/>
            <person name="Cipriani G."/>
            <person name="Dondini L."/>
            <person name="Ficklin S."/>
            <person name="Goodstein D.M."/>
            <person name="Xuan P."/>
            <person name="Del Fabbro C."/>
            <person name="Aramini V."/>
            <person name="Copetti D."/>
            <person name="Gonzalez S."/>
            <person name="Horner D.S."/>
            <person name="Falchi R."/>
            <person name="Lucas S."/>
            <person name="Mica E."/>
            <person name="Maldonado J."/>
            <person name="Lazzari B."/>
            <person name="Bielenberg D."/>
            <person name="Pirona R."/>
            <person name="Miculan M."/>
            <person name="Barakat A."/>
            <person name="Testolin R."/>
            <person name="Stella A."/>
            <person name="Tartarini S."/>
            <person name="Tonutti P."/>
            <person name="Arus P."/>
            <person name="Orellana A."/>
            <person name="Wells C."/>
            <person name="Main D."/>
            <person name="Vizzotto G."/>
            <person name="Silva H."/>
            <person name="Salamini F."/>
            <person name="Schmutz J."/>
            <person name="Morgante M."/>
            <person name="Rokhsar D.S."/>
        </authorList>
    </citation>
    <scope>NUCLEOTIDE SEQUENCE [LARGE SCALE GENOMIC DNA]</scope>
    <source>
        <strain evidence="2">cv. Nemared</strain>
    </source>
</reference>
<dbReference type="Proteomes" id="UP000006882">
    <property type="component" value="Chromosome G1"/>
</dbReference>
<proteinExistence type="predicted"/>
<evidence type="ECO:0000313" key="1">
    <source>
        <dbReference type="EMBL" id="ONI27449.1"/>
    </source>
</evidence>
<sequence>MVSNVINKFTDALKHLIFKWQYVSGQTANSTENRKLLVKEEAGISALLKERLSAGSKPWTSGVGSSPFVIYI</sequence>
<evidence type="ECO:0000313" key="2">
    <source>
        <dbReference type="Proteomes" id="UP000006882"/>
    </source>
</evidence>
<gene>
    <name evidence="1" type="ORF">PRUPE_1G087200</name>
</gene>
<dbReference type="AlphaFoldDB" id="M5XSR2"/>
<dbReference type="HOGENOM" id="CLU_2726970_0_0_1"/>
<protein>
    <submittedName>
        <fullName evidence="1">Uncharacterized protein</fullName>
    </submittedName>
</protein>
<organism evidence="1 2">
    <name type="scientific">Prunus persica</name>
    <name type="common">Peach</name>
    <name type="synonym">Amygdalus persica</name>
    <dbReference type="NCBI Taxonomy" id="3760"/>
    <lineage>
        <taxon>Eukaryota</taxon>
        <taxon>Viridiplantae</taxon>
        <taxon>Streptophyta</taxon>
        <taxon>Embryophyta</taxon>
        <taxon>Tracheophyta</taxon>
        <taxon>Spermatophyta</taxon>
        <taxon>Magnoliopsida</taxon>
        <taxon>eudicotyledons</taxon>
        <taxon>Gunneridae</taxon>
        <taxon>Pentapetalae</taxon>
        <taxon>rosids</taxon>
        <taxon>fabids</taxon>
        <taxon>Rosales</taxon>
        <taxon>Rosaceae</taxon>
        <taxon>Amygdaloideae</taxon>
        <taxon>Amygdaleae</taxon>
        <taxon>Prunus</taxon>
    </lineage>
</organism>
<dbReference type="EMBL" id="CM007651">
    <property type="protein sequence ID" value="ONI27449.1"/>
    <property type="molecule type" value="Genomic_DNA"/>
</dbReference>
<accession>M5XSR2</accession>